<evidence type="ECO:0000256" key="6">
    <source>
        <dbReference type="SAM" id="MobiDB-lite"/>
    </source>
</evidence>
<dbReference type="Proteomes" id="UP000239156">
    <property type="component" value="Unassembled WGS sequence"/>
</dbReference>
<feature type="domain" description="LIM zinc-binding" evidence="7">
    <location>
        <begin position="442"/>
        <end position="524"/>
    </location>
</feature>
<keyword evidence="2" id="KW-0677">Repeat</keyword>
<keyword evidence="9" id="KW-1185">Reference proteome</keyword>
<dbReference type="Pfam" id="PF00412">
    <property type="entry name" value="LIM"/>
    <property type="match status" value="2"/>
</dbReference>
<feature type="compositionally biased region" description="Polar residues" evidence="6">
    <location>
        <begin position="567"/>
        <end position="585"/>
    </location>
</feature>
<sequence>FCRRCGDIIRGSDTRCKCGGSSACAWLRAHLKPVTKAMFESTDGSPRHDRWLKTYGERRSVSPASALASRPPPKPTPPSQLQNACLSSPELPTQPLLAATSKSRESLSHRSLNIMLCETPALPTLPKESVSEIIAPKEVKRGLSVKSSARAHVRSLTANMPDSVDLSAAEEEVLANVFGSVLDPHETRGRCGACQQIFKREGKIYPDPRREDESGKWAGVFYCRKCYIERFSRGKCASCQHTIVGDEGSFIQLGKEGCNGLWHKKCFKCVHCQTDVSNSPSVDLSGNPCCDECFDKPQPRNSSSKLSMVTDIPDLRIHPVGYTRTKRISINNSPAAQNIKPAVDELRNKLRKAGIEKQPALSTISSPSSSTHPRREPSIPTSTIAMPVLPPPVRPLLITKPTLNAHKPDALRTSTNTLPSFRFSPNANSTAAQHVLSPSANPLCPTCKQSLFKPSLNQSSAENPSAGVAQRIGGTLATLPATGETFHVHCLNCDDCKQAFPNQKYVLLENLKLCERCVAQRDMIAAQEKFERMSAELAKRRDDSVSARFPDYYKSKANKEWHLAHSESVSPSFPTTDAFRSSTSLHHSKHQLPSASLPMAKSASENPQRLKKVSNSPFLGGQDNSPKLPSSMTKSLSATRFGGQSICPGCFKPGTITETKLGPNSERWHFKCLRCAQCQKSLDSGAKTFDDSTAVGCRDCLSQARAKKRASVALQLR</sequence>
<dbReference type="VEuPathDB" id="FungiDB:PSHT_09767"/>
<accession>A0A2S4V772</accession>
<feature type="domain" description="LIM zinc-binding" evidence="7">
    <location>
        <begin position="645"/>
        <end position="707"/>
    </location>
</feature>
<organism evidence="8 9">
    <name type="scientific">Puccinia striiformis</name>
    <dbReference type="NCBI Taxonomy" id="27350"/>
    <lineage>
        <taxon>Eukaryota</taxon>
        <taxon>Fungi</taxon>
        <taxon>Dikarya</taxon>
        <taxon>Basidiomycota</taxon>
        <taxon>Pucciniomycotina</taxon>
        <taxon>Pucciniomycetes</taxon>
        <taxon>Pucciniales</taxon>
        <taxon>Pucciniaceae</taxon>
        <taxon>Puccinia</taxon>
    </lineage>
</organism>
<evidence type="ECO:0000256" key="5">
    <source>
        <dbReference type="PROSITE-ProRule" id="PRU00125"/>
    </source>
</evidence>
<dbReference type="SMART" id="SM00132">
    <property type="entry name" value="LIM"/>
    <property type="match status" value="3"/>
</dbReference>
<dbReference type="PANTHER" id="PTHR24205">
    <property type="entry name" value="FOUR AND A HALF LIM DOMAINS PROTEIN"/>
    <property type="match status" value="1"/>
</dbReference>
<dbReference type="VEuPathDB" id="FungiDB:PSTT_09745"/>
<feature type="non-terminal residue" evidence="8">
    <location>
        <position position="717"/>
    </location>
</feature>
<dbReference type="GO" id="GO:0005634">
    <property type="term" value="C:nucleus"/>
    <property type="evidence" value="ECO:0007669"/>
    <property type="project" value="TreeGrafter"/>
</dbReference>
<evidence type="ECO:0000259" key="7">
    <source>
        <dbReference type="PROSITE" id="PS50023"/>
    </source>
</evidence>
<dbReference type="PROSITE" id="PS00478">
    <property type="entry name" value="LIM_DOMAIN_1"/>
    <property type="match status" value="1"/>
</dbReference>
<dbReference type="Gene3D" id="2.10.110.10">
    <property type="entry name" value="Cysteine Rich Protein"/>
    <property type="match status" value="3"/>
</dbReference>
<feature type="region of interest" description="Disordered" evidence="6">
    <location>
        <begin position="564"/>
        <end position="635"/>
    </location>
</feature>
<evidence type="ECO:0000256" key="2">
    <source>
        <dbReference type="ARBA" id="ARBA00022737"/>
    </source>
</evidence>
<evidence type="ECO:0000313" key="8">
    <source>
        <dbReference type="EMBL" id="POW05386.1"/>
    </source>
</evidence>
<protein>
    <recommendedName>
        <fullName evidence="7">LIM zinc-binding domain-containing protein</fullName>
    </recommendedName>
</protein>
<dbReference type="GO" id="GO:0046872">
    <property type="term" value="F:metal ion binding"/>
    <property type="evidence" value="ECO:0007669"/>
    <property type="project" value="UniProtKB-KW"/>
</dbReference>
<dbReference type="PANTHER" id="PTHR24205:SF16">
    <property type="entry name" value="GH01042P-RELATED"/>
    <property type="match status" value="1"/>
</dbReference>
<reference evidence="8" key="1">
    <citation type="submission" date="2017-12" db="EMBL/GenBank/DDBJ databases">
        <title>Gene loss provides genomic basis for host adaptation in cereal stripe rust fungi.</title>
        <authorList>
            <person name="Xia C."/>
        </authorList>
    </citation>
    <scope>NUCLEOTIDE SEQUENCE [LARGE SCALE GENOMIC DNA]</scope>
    <source>
        <strain evidence="8">93-210</strain>
    </source>
</reference>
<evidence type="ECO:0000313" key="9">
    <source>
        <dbReference type="Proteomes" id="UP000239156"/>
    </source>
</evidence>
<feature type="domain" description="LIM zinc-binding" evidence="7">
    <location>
        <begin position="234"/>
        <end position="300"/>
    </location>
</feature>
<dbReference type="GO" id="GO:0003712">
    <property type="term" value="F:transcription coregulator activity"/>
    <property type="evidence" value="ECO:0007669"/>
    <property type="project" value="TreeGrafter"/>
</dbReference>
<name>A0A2S4V772_9BASI</name>
<feature type="non-terminal residue" evidence="8">
    <location>
        <position position="1"/>
    </location>
</feature>
<keyword evidence="4 5" id="KW-0440">LIM domain</keyword>
<proteinExistence type="predicted"/>
<feature type="region of interest" description="Disordered" evidence="6">
    <location>
        <begin position="353"/>
        <end position="387"/>
    </location>
</feature>
<evidence type="ECO:0000256" key="3">
    <source>
        <dbReference type="ARBA" id="ARBA00022833"/>
    </source>
</evidence>
<dbReference type="EMBL" id="PKSL01000099">
    <property type="protein sequence ID" value="POW05386.1"/>
    <property type="molecule type" value="Genomic_DNA"/>
</dbReference>
<evidence type="ECO:0000256" key="4">
    <source>
        <dbReference type="ARBA" id="ARBA00023038"/>
    </source>
</evidence>
<feature type="compositionally biased region" description="Polar residues" evidence="6">
    <location>
        <begin position="603"/>
        <end position="635"/>
    </location>
</feature>
<feature type="compositionally biased region" description="Low complexity" evidence="6">
    <location>
        <begin position="362"/>
        <end position="371"/>
    </location>
</feature>
<dbReference type="CDD" id="cd08368">
    <property type="entry name" value="LIM"/>
    <property type="match status" value="1"/>
</dbReference>
<feature type="region of interest" description="Disordered" evidence="6">
    <location>
        <begin position="61"/>
        <end position="87"/>
    </location>
</feature>
<keyword evidence="1 5" id="KW-0479">Metal-binding</keyword>
<gene>
    <name evidence="8" type="ORF">PSTT_09745</name>
</gene>
<evidence type="ECO:0000256" key="1">
    <source>
        <dbReference type="ARBA" id="ARBA00022723"/>
    </source>
</evidence>
<dbReference type="PROSITE" id="PS50023">
    <property type="entry name" value="LIM_DOMAIN_2"/>
    <property type="match status" value="3"/>
</dbReference>
<dbReference type="AlphaFoldDB" id="A0A2S4V772"/>
<dbReference type="InterPro" id="IPR001781">
    <property type="entry name" value="Znf_LIM"/>
</dbReference>
<keyword evidence="3 5" id="KW-0862">Zinc</keyword>
<dbReference type="GO" id="GO:0030695">
    <property type="term" value="F:GTPase regulator activity"/>
    <property type="evidence" value="ECO:0007669"/>
    <property type="project" value="UniProtKB-ARBA"/>
</dbReference>
<comment type="caution">
    <text evidence="8">The sequence shown here is derived from an EMBL/GenBank/DDBJ whole genome shotgun (WGS) entry which is preliminary data.</text>
</comment>